<dbReference type="AlphaFoldDB" id="A0A975SXR7"/>
<gene>
    <name evidence="4" type="ORF">KRR39_18260</name>
</gene>
<dbReference type="Proteomes" id="UP000683575">
    <property type="component" value="Chromosome"/>
</dbReference>
<protein>
    <submittedName>
        <fullName evidence="4">Thiol reductase thioredoxin</fullName>
    </submittedName>
</protein>
<dbReference type="GO" id="GO:0015035">
    <property type="term" value="F:protein-disulfide reductase activity"/>
    <property type="evidence" value="ECO:0007669"/>
    <property type="project" value="TreeGrafter"/>
</dbReference>
<evidence type="ECO:0000313" key="5">
    <source>
        <dbReference type="Proteomes" id="UP000683575"/>
    </source>
</evidence>
<dbReference type="GO" id="GO:0045454">
    <property type="term" value="P:cell redox homeostasis"/>
    <property type="evidence" value="ECO:0007669"/>
    <property type="project" value="TreeGrafter"/>
</dbReference>
<dbReference type="GO" id="GO:0005829">
    <property type="term" value="C:cytosol"/>
    <property type="evidence" value="ECO:0007669"/>
    <property type="project" value="TreeGrafter"/>
</dbReference>
<accession>A0A975SXR7</accession>
<keyword evidence="5" id="KW-1185">Reference proteome</keyword>
<feature type="domain" description="Thioredoxin" evidence="3">
    <location>
        <begin position="38"/>
        <end position="164"/>
    </location>
</feature>
<keyword evidence="2" id="KW-0676">Redox-active center</keyword>
<dbReference type="InterPro" id="IPR013766">
    <property type="entry name" value="Thioredoxin_domain"/>
</dbReference>
<evidence type="ECO:0000256" key="1">
    <source>
        <dbReference type="ARBA" id="ARBA00008987"/>
    </source>
</evidence>
<reference evidence="4" key="1">
    <citation type="submission" date="2021-06" db="EMBL/GenBank/DDBJ databases">
        <title>Complete genome sequence of Nocardioides sp. G188.</title>
        <authorList>
            <person name="Im W.-T."/>
        </authorList>
    </citation>
    <scope>NUCLEOTIDE SEQUENCE</scope>
    <source>
        <strain evidence="4">G188</strain>
    </source>
</reference>
<evidence type="ECO:0000313" key="4">
    <source>
        <dbReference type="EMBL" id="QWZ07380.1"/>
    </source>
</evidence>
<proteinExistence type="inferred from homology"/>
<organism evidence="4 5">
    <name type="scientific">Nocardioides panacis</name>
    <dbReference type="NCBI Taxonomy" id="2849501"/>
    <lineage>
        <taxon>Bacteria</taxon>
        <taxon>Bacillati</taxon>
        <taxon>Actinomycetota</taxon>
        <taxon>Actinomycetes</taxon>
        <taxon>Propionibacteriales</taxon>
        <taxon>Nocardioidaceae</taxon>
        <taxon>Nocardioides</taxon>
    </lineage>
</organism>
<evidence type="ECO:0000256" key="2">
    <source>
        <dbReference type="ARBA" id="ARBA00023284"/>
    </source>
</evidence>
<dbReference type="KEGG" id="nps:KRR39_18260"/>
<dbReference type="PANTHER" id="PTHR45663:SF11">
    <property type="entry name" value="GEO12009P1"/>
    <property type="match status" value="1"/>
</dbReference>
<dbReference type="EMBL" id="CP077062">
    <property type="protein sequence ID" value="QWZ07380.1"/>
    <property type="molecule type" value="Genomic_DNA"/>
</dbReference>
<dbReference type="PROSITE" id="PS51352">
    <property type="entry name" value="THIOREDOXIN_2"/>
    <property type="match status" value="1"/>
</dbReference>
<comment type="similarity">
    <text evidence="1">Belongs to the thioredoxin family.</text>
</comment>
<dbReference type="PANTHER" id="PTHR45663">
    <property type="entry name" value="GEO12009P1"/>
    <property type="match status" value="1"/>
</dbReference>
<dbReference type="Pfam" id="PF00085">
    <property type="entry name" value="Thioredoxin"/>
    <property type="match status" value="1"/>
</dbReference>
<sequence>MVDDRGRQEETWHVTGEARRGRGTRARMLACRLCGHRNRVLSGALDLPRCRDCHGPLPWLVDASDVDFAGVADAAALPVLVDLWAPVGPHGPRVIPVMEQVAGDLAGQVKVVKVNVEGAPRLSRRFSVQASPTLLVMEGGRLVACKCGPAPAYEILGWVEQVLPRAVAQLADPRNRG</sequence>
<dbReference type="RefSeq" id="WP_216938891.1">
    <property type="nucleotide sequence ID" value="NZ_CP077062.1"/>
</dbReference>
<name>A0A975SXR7_9ACTN</name>
<evidence type="ECO:0000259" key="3">
    <source>
        <dbReference type="PROSITE" id="PS51352"/>
    </source>
</evidence>
<dbReference type="CDD" id="cd02947">
    <property type="entry name" value="TRX_family"/>
    <property type="match status" value="1"/>
</dbReference>